<accession>A0ABN6U697</accession>
<sequence length="329" mass="34745">MFRAEVVGCGIGGACAALALAKVGATVQVYESATRTADVGGWVTLGPAASTALDQIGLGEQVRAAGFPVVSVSTVDTVTGRTSSFARTEPGHRWSSTHVWRRDLLAVLREGLDRADIPCAYGTRAEPGERTGDLLVGADGARSATRRMLGDCREPTYTGQVIRYGHFPAPVRGLPTNVLHFWSHPEGVVGYVGDDRDGSFWFSRRNVASAATTIDPDVFLEALRVTPVVEVLERSEVSAPIALYELEPEGSWHNADTVLIGDAAHAVSPAAGRGATSAIEDAIVLAKTLRSANSIAAALDSYTEVRRPIAQATFRPGAAPRISAADLRL</sequence>
<proteinExistence type="predicted"/>
<dbReference type="EMBL" id="AP026978">
    <property type="protein sequence ID" value="BDU00747.1"/>
    <property type="molecule type" value="Genomic_DNA"/>
</dbReference>
<dbReference type="InterPro" id="IPR036188">
    <property type="entry name" value="FAD/NAD-bd_sf"/>
</dbReference>
<dbReference type="RefSeq" id="WP_281873673.1">
    <property type="nucleotide sequence ID" value="NZ_AP026978.1"/>
</dbReference>
<dbReference type="Gene3D" id="3.50.50.60">
    <property type="entry name" value="FAD/NAD(P)-binding domain"/>
    <property type="match status" value="1"/>
</dbReference>
<feature type="domain" description="FAD-binding" evidence="3">
    <location>
        <begin position="132"/>
        <end position="314"/>
    </location>
</feature>
<reference evidence="4 5" key="1">
    <citation type="submission" date="2022-11" db="EMBL/GenBank/DDBJ databases">
        <title>Genome Sequencing of Nocardia sp. ON39_IFM12276 and assembly.</title>
        <authorList>
            <person name="Shimojima M."/>
            <person name="Toyokawa M."/>
            <person name="Uesaka K."/>
        </authorList>
    </citation>
    <scope>NUCLEOTIDE SEQUENCE [LARGE SCALE GENOMIC DNA]</scope>
    <source>
        <strain evidence="4 5">IFM 12276</strain>
    </source>
</reference>
<dbReference type="InterPro" id="IPR002938">
    <property type="entry name" value="FAD-bd"/>
</dbReference>
<organism evidence="4 5">
    <name type="scientific">Nocardia sputorum</name>
    <dbReference type="NCBI Taxonomy" id="2984338"/>
    <lineage>
        <taxon>Bacteria</taxon>
        <taxon>Bacillati</taxon>
        <taxon>Actinomycetota</taxon>
        <taxon>Actinomycetes</taxon>
        <taxon>Mycobacteriales</taxon>
        <taxon>Nocardiaceae</taxon>
        <taxon>Nocardia</taxon>
    </lineage>
</organism>
<dbReference type="PANTHER" id="PTHR13789:SF309">
    <property type="entry name" value="PUTATIVE (AFU_ORTHOLOGUE AFUA_6G14510)-RELATED"/>
    <property type="match status" value="1"/>
</dbReference>
<gene>
    <name evidence="4" type="ORF">IFM12276_37750</name>
</gene>
<dbReference type="Proteomes" id="UP001317870">
    <property type="component" value="Chromosome"/>
</dbReference>
<dbReference type="PANTHER" id="PTHR13789">
    <property type="entry name" value="MONOOXYGENASE"/>
    <property type="match status" value="1"/>
</dbReference>
<dbReference type="SUPFAM" id="SSF51905">
    <property type="entry name" value="FAD/NAD(P)-binding domain"/>
    <property type="match status" value="1"/>
</dbReference>
<name>A0ABN6U697_9NOCA</name>
<keyword evidence="1" id="KW-0560">Oxidoreductase</keyword>
<dbReference type="Pfam" id="PF01494">
    <property type="entry name" value="FAD_binding_3"/>
    <property type="match status" value="1"/>
</dbReference>
<evidence type="ECO:0000256" key="1">
    <source>
        <dbReference type="ARBA" id="ARBA00023002"/>
    </source>
</evidence>
<dbReference type="PRINTS" id="PR00420">
    <property type="entry name" value="RNGMNOXGNASE"/>
</dbReference>
<keyword evidence="2" id="KW-0503">Monooxygenase</keyword>
<evidence type="ECO:0000313" key="4">
    <source>
        <dbReference type="EMBL" id="BDU00747.1"/>
    </source>
</evidence>
<evidence type="ECO:0000313" key="5">
    <source>
        <dbReference type="Proteomes" id="UP001317870"/>
    </source>
</evidence>
<keyword evidence="5" id="KW-1185">Reference proteome</keyword>
<evidence type="ECO:0000256" key="2">
    <source>
        <dbReference type="ARBA" id="ARBA00023033"/>
    </source>
</evidence>
<protein>
    <submittedName>
        <fullName evidence="4">Salicylate hydroxylase</fullName>
    </submittedName>
</protein>
<evidence type="ECO:0000259" key="3">
    <source>
        <dbReference type="Pfam" id="PF01494"/>
    </source>
</evidence>
<dbReference type="InterPro" id="IPR050493">
    <property type="entry name" value="FAD-dep_Monooxygenase_BioMet"/>
</dbReference>